<accession>A0ACC2ZTJ8</accession>
<dbReference type="EMBL" id="JAPDRQ010000292">
    <property type="protein sequence ID" value="KAJ9650974.1"/>
    <property type="molecule type" value="Genomic_DNA"/>
</dbReference>
<gene>
    <name evidence="1" type="ORF">H2198_009732</name>
</gene>
<name>A0ACC2ZTJ8_9EURO</name>
<dbReference type="Proteomes" id="UP001172386">
    <property type="component" value="Unassembled WGS sequence"/>
</dbReference>
<evidence type="ECO:0000313" key="1">
    <source>
        <dbReference type="EMBL" id="KAJ9650974.1"/>
    </source>
</evidence>
<keyword evidence="2" id="KW-1185">Reference proteome</keyword>
<evidence type="ECO:0000313" key="2">
    <source>
        <dbReference type="Proteomes" id="UP001172386"/>
    </source>
</evidence>
<sequence length="483" mass="53805">MPSREHAASATPILQQPARKSTYKSPKYRGKWDGTNIINHGIIERTELPQLAQLEDENQQSSSAKTSRLVMRSLIPQPNQRPLFQVGQNKSSPRSQLPGYVKDQQYGTVHSLPEMSRSSIPRPIASAKMSKSGISPSTVGVLLDGQPSISQPKFGLRSTQSPYLKSPLNWRTLNQNDAALSKTKPRMQAFHQQSFSETPQTLTPMPTAGTIRQPPLSKYPLTSVLHTPTSVSSESTVNFYSDMPIRPLRLDRPFLPHSLVIEGGATSTSAGAADPSITRLKRLSTSTGIPTSLKTPFRTNSPFITRKPTTPRDSATISRLNTPTLSSQKRIEAVTLKTKADLKNRPAWSAGSGMQNLKRQHVFKLGERDWLNDSPKIDSSHIKGIADYNRPGRFKASEKTNKLAERTAQTLQKLLEDNPAYKDPMSVEARERALSKTPTWKITINGKIVDPVRLQEQNKKRERVFEKPEDNEDIMSMSPDQSK</sequence>
<protein>
    <submittedName>
        <fullName evidence="1">Uncharacterized protein</fullName>
    </submittedName>
</protein>
<reference evidence="1" key="1">
    <citation type="submission" date="2022-10" db="EMBL/GenBank/DDBJ databases">
        <title>Culturing micro-colonial fungi from biological soil crusts in the Mojave desert and describing Neophaeococcomyces mojavensis, and introducing the new genera and species Taxawa tesnikishii.</title>
        <authorList>
            <person name="Kurbessoian T."/>
            <person name="Stajich J.E."/>
        </authorList>
    </citation>
    <scope>NUCLEOTIDE SEQUENCE</scope>
    <source>
        <strain evidence="1">JES_112</strain>
    </source>
</reference>
<proteinExistence type="predicted"/>
<comment type="caution">
    <text evidence="1">The sequence shown here is derived from an EMBL/GenBank/DDBJ whole genome shotgun (WGS) entry which is preliminary data.</text>
</comment>
<organism evidence="1 2">
    <name type="scientific">Neophaeococcomyces mojaviensis</name>
    <dbReference type="NCBI Taxonomy" id="3383035"/>
    <lineage>
        <taxon>Eukaryota</taxon>
        <taxon>Fungi</taxon>
        <taxon>Dikarya</taxon>
        <taxon>Ascomycota</taxon>
        <taxon>Pezizomycotina</taxon>
        <taxon>Eurotiomycetes</taxon>
        <taxon>Chaetothyriomycetidae</taxon>
        <taxon>Chaetothyriales</taxon>
        <taxon>Chaetothyriales incertae sedis</taxon>
        <taxon>Neophaeococcomyces</taxon>
    </lineage>
</organism>